<dbReference type="Gene3D" id="1.10.1200.10">
    <property type="entry name" value="ACP-like"/>
    <property type="match status" value="1"/>
</dbReference>
<dbReference type="InterPro" id="IPR009081">
    <property type="entry name" value="PP-bd_ACP"/>
</dbReference>
<evidence type="ECO:0000256" key="2">
    <source>
        <dbReference type="ARBA" id="ARBA00022553"/>
    </source>
</evidence>
<dbReference type="InterPro" id="IPR036736">
    <property type="entry name" value="ACP-like_sf"/>
</dbReference>
<accession>A0A6A5TU95</accession>
<keyword evidence="1" id="KW-0596">Phosphopantetheine</keyword>
<dbReference type="PROSITE" id="PS50075">
    <property type="entry name" value="CARRIER"/>
    <property type="match status" value="1"/>
</dbReference>
<evidence type="ECO:0000256" key="1">
    <source>
        <dbReference type="ARBA" id="ARBA00022450"/>
    </source>
</evidence>
<dbReference type="SMART" id="SM00823">
    <property type="entry name" value="PKS_PP"/>
    <property type="match status" value="1"/>
</dbReference>
<dbReference type="Pfam" id="PF23297">
    <property type="entry name" value="ACP_SdgA_C"/>
    <property type="match status" value="1"/>
</dbReference>
<evidence type="ECO:0000313" key="5">
    <source>
        <dbReference type="Proteomes" id="UP000800035"/>
    </source>
</evidence>
<name>A0A6A5TU95_9PLEO</name>
<organism evidence="4 5">
    <name type="scientific">Byssothecium circinans</name>
    <dbReference type="NCBI Taxonomy" id="147558"/>
    <lineage>
        <taxon>Eukaryota</taxon>
        <taxon>Fungi</taxon>
        <taxon>Dikarya</taxon>
        <taxon>Ascomycota</taxon>
        <taxon>Pezizomycotina</taxon>
        <taxon>Dothideomycetes</taxon>
        <taxon>Pleosporomycetidae</taxon>
        <taxon>Pleosporales</taxon>
        <taxon>Massarineae</taxon>
        <taxon>Massarinaceae</taxon>
        <taxon>Byssothecium</taxon>
    </lineage>
</organism>
<dbReference type="GO" id="GO:0031177">
    <property type="term" value="F:phosphopantetheine binding"/>
    <property type="evidence" value="ECO:0007669"/>
    <property type="project" value="InterPro"/>
</dbReference>
<proteinExistence type="predicted"/>
<sequence>MARSGVPGVAAGDSAPVHTLVARVTSLEEATIAITEALVRQVAKTLQTTASEIDTGRFFHSYGIDSLVAIEIVQWALREAKANITVFDVLSGVPITTLRNKMATKSSVLPKELVAL</sequence>
<evidence type="ECO:0000313" key="4">
    <source>
        <dbReference type="EMBL" id="KAF1954276.1"/>
    </source>
</evidence>
<keyword evidence="2" id="KW-0597">Phosphoprotein</keyword>
<dbReference type="Proteomes" id="UP000800035">
    <property type="component" value="Unassembled WGS sequence"/>
</dbReference>
<dbReference type="OrthoDB" id="329835at2759"/>
<dbReference type="PROSITE" id="PS00012">
    <property type="entry name" value="PHOSPHOPANTETHEINE"/>
    <property type="match status" value="1"/>
</dbReference>
<evidence type="ECO:0000259" key="3">
    <source>
        <dbReference type="PROSITE" id="PS50075"/>
    </source>
</evidence>
<dbReference type="AlphaFoldDB" id="A0A6A5TU95"/>
<reference evidence="4" key="1">
    <citation type="journal article" date="2020" name="Stud. Mycol.">
        <title>101 Dothideomycetes genomes: a test case for predicting lifestyles and emergence of pathogens.</title>
        <authorList>
            <person name="Haridas S."/>
            <person name="Albert R."/>
            <person name="Binder M."/>
            <person name="Bloem J."/>
            <person name="Labutti K."/>
            <person name="Salamov A."/>
            <person name="Andreopoulos B."/>
            <person name="Baker S."/>
            <person name="Barry K."/>
            <person name="Bills G."/>
            <person name="Bluhm B."/>
            <person name="Cannon C."/>
            <person name="Castanera R."/>
            <person name="Culley D."/>
            <person name="Daum C."/>
            <person name="Ezra D."/>
            <person name="Gonzalez J."/>
            <person name="Henrissat B."/>
            <person name="Kuo A."/>
            <person name="Liang C."/>
            <person name="Lipzen A."/>
            <person name="Lutzoni F."/>
            <person name="Magnuson J."/>
            <person name="Mondo S."/>
            <person name="Nolan M."/>
            <person name="Ohm R."/>
            <person name="Pangilinan J."/>
            <person name="Park H.-J."/>
            <person name="Ramirez L."/>
            <person name="Alfaro M."/>
            <person name="Sun H."/>
            <person name="Tritt A."/>
            <person name="Yoshinaga Y."/>
            <person name="Zwiers L.-H."/>
            <person name="Turgeon B."/>
            <person name="Goodwin S."/>
            <person name="Spatafora J."/>
            <person name="Crous P."/>
            <person name="Grigoriev I."/>
        </authorList>
    </citation>
    <scope>NUCLEOTIDE SEQUENCE</scope>
    <source>
        <strain evidence="4">CBS 675.92</strain>
    </source>
</reference>
<keyword evidence="5" id="KW-1185">Reference proteome</keyword>
<dbReference type="SUPFAM" id="SSF47336">
    <property type="entry name" value="ACP-like"/>
    <property type="match status" value="1"/>
</dbReference>
<dbReference type="EMBL" id="ML976999">
    <property type="protein sequence ID" value="KAF1954276.1"/>
    <property type="molecule type" value="Genomic_DNA"/>
</dbReference>
<gene>
    <name evidence="4" type="ORF">CC80DRAFT_550302</name>
</gene>
<dbReference type="InterPro" id="IPR020806">
    <property type="entry name" value="PKS_PP-bd"/>
</dbReference>
<dbReference type="InterPro" id="IPR006162">
    <property type="entry name" value="Ppantetheine_attach_site"/>
</dbReference>
<feature type="domain" description="Carrier" evidence="3">
    <location>
        <begin position="29"/>
        <end position="106"/>
    </location>
</feature>
<protein>
    <recommendedName>
        <fullName evidence="3">Carrier domain-containing protein</fullName>
    </recommendedName>
</protein>